<feature type="transmembrane region" description="Helical" evidence="1">
    <location>
        <begin position="110"/>
        <end position="129"/>
    </location>
</feature>
<dbReference type="InterPro" id="IPR002798">
    <property type="entry name" value="SpoIIM-like"/>
</dbReference>
<reference evidence="2 3" key="1">
    <citation type="submission" date="2024-07" db="EMBL/GenBank/DDBJ databases">
        <authorList>
            <person name="Pitt A."/>
            <person name="Hahn M.W."/>
        </authorList>
    </citation>
    <scope>NUCLEOTIDE SEQUENCE [LARGE SCALE GENOMIC DNA]</scope>
    <source>
        <strain evidence="2 3">2-AUSEE-184A6</strain>
    </source>
</reference>
<feature type="transmembrane region" description="Helical" evidence="1">
    <location>
        <begin position="47"/>
        <end position="71"/>
    </location>
</feature>
<feature type="transmembrane region" description="Helical" evidence="1">
    <location>
        <begin position="7"/>
        <end position="27"/>
    </location>
</feature>
<dbReference type="EMBL" id="JBEWZG010000002">
    <property type="protein sequence ID" value="MFL0206412.1"/>
    <property type="molecule type" value="Genomic_DNA"/>
</dbReference>
<sequence>MLPTFQYNRILILGLIGVLSYFIGFYYDLPQIGHKELFIELKKNVNHWELFIFLFFTNLKVGLLILLVGYITGGIASVILFTWNLFSLGMLISGINSSFSNPLIVIENQILPHAVTEILAFFIWTYLSFEGIPFMRKIVVNSEFAIELIPSPKLLIVPTGLLALSALIESFISFN</sequence>
<accession>A0ABW8SVH4</accession>
<feature type="transmembrane region" description="Helical" evidence="1">
    <location>
        <begin position="78"/>
        <end position="98"/>
    </location>
</feature>
<name>A0ABW8SVH4_9BACT</name>
<comment type="caution">
    <text evidence="2">The sequence shown here is derived from an EMBL/GenBank/DDBJ whole genome shotgun (WGS) entry which is preliminary data.</text>
</comment>
<evidence type="ECO:0000256" key="1">
    <source>
        <dbReference type="SAM" id="Phobius"/>
    </source>
</evidence>
<dbReference type="Pfam" id="PF01944">
    <property type="entry name" value="SpoIIM"/>
    <property type="match status" value="1"/>
</dbReference>
<dbReference type="Proteomes" id="UP001623559">
    <property type="component" value="Unassembled WGS sequence"/>
</dbReference>
<organism evidence="2 3">
    <name type="scientific">Aquirufa novilacunae</name>
    <dbReference type="NCBI Taxonomy" id="3139305"/>
    <lineage>
        <taxon>Bacteria</taxon>
        <taxon>Pseudomonadati</taxon>
        <taxon>Bacteroidota</taxon>
        <taxon>Cytophagia</taxon>
        <taxon>Cytophagales</taxon>
        <taxon>Flectobacillaceae</taxon>
        <taxon>Aquirufa</taxon>
    </lineage>
</organism>
<evidence type="ECO:0000313" key="2">
    <source>
        <dbReference type="EMBL" id="MFL0206412.1"/>
    </source>
</evidence>
<protein>
    <submittedName>
        <fullName evidence="2">Stage II sporulation protein M</fullName>
    </submittedName>
</protein>
<dbReference type="RefSeq" id="WP_406777989.1">
    <property type="nucleotide sequence ID" value="NZ_JBEWZG010000002.1"/>
</dbReference>
<keyword evidence="1" id="KW-0472">Membrane</keyword>
<keyword evidence="1" id="KW-1133">Transmembrane helix</keyword>
<evidence type="ECO:0000313" key="3">
    <source>
        <dbReference type="Proteomes" id="UP001623559"/>
    </source>
</evidence>
<gene>
    <name evidence="2" type="ORF">V7S74_06620</name>
</gene>
<proteinExistence type="predicted"/>
<keyword evidence="1" id="KW-0812">Transmembrane</keyword>